<dbReference type="AlphaFoldDB" id="A0ABD3XJZ9"/>
<keyword evidence="3" id="KW-1185">Reference proteome</keyword>
<name>A0ABD3XJZ9_SINWO</name>
<feature type="region of interest" description="Disordered" evidence="1">
    <location>
        <begin position="1"/>
        <end position="153"/>
    </location>
</feature>
<organism evidence="2 3">
    <name type="scientific">Sinanodonta woodiana</name>
    <name type="common">Chinese pond mussel</name>
    <name type="synonym">Anodonta woodiana</name>
    <dbReference type="NCBI Taxonomy" id="1069815"/>
    <lineage>
        <taxon>Eukaryota</taxon>
        <taxon>Metazoa</taxon>
        <taxon>Spiralia</taxon>
        <taxon>Lophotrochozoa</taxon>
        <taxon>Mollusca</taxon>
        <taxon>Bivalvia</taxon>
        <taxon>Autobranchia</taxon>
        <taxon>Heteroconchia</taxon>
        <taxon>Palaeoheterodonta</taxon>
        <taxon>Unionida</taxon>
        <taxon>Unionoidea</taxon>
        <taxon>Unionidae</taxon>
        <taxon>Unioninae</taxon>
        <taxon>Sinanodonta</taxon>
    </lineage>
</organism>
<accession>A0ABD3XJZ9</accession>
<sequence length="268" mass="30059">MPAQTKHGRPNHDHHSTQGSEPSGSSTAASRRKSSTSRSTKVSSKEKNMGVTKSIPAAPSAEDNETSQKSSNRKPMVSKHIKESEQDDSVKQLIKEESIEDMDRDKHSEPIPETKTSTEEEGDQKIKMYQTDDNEPPSSKEEAPKTVTSENKSSAKNFDMQAFTSEIDNFTEIFSSEKYNQTVDDDYPVDDLIMVVSSVSTQIEEYKQQTMSSQQQLENLKQRMAAIKEGLQMNIQKKRFQVRIGKSSFPILTLLFKISVCSDIKAAL</sequence>
<evidence type="ECO:0000256" key="1">
    <source>
        <dbReference type="SAM" id="MobiDB-lite"/>
    </source>
</evidence>
<dbReference type="Proteomes" id="UP001634394">
    <property type="component" value="Unassembled WGS sequence"/>
</dbReference>
<reference evidence="2 3" key="1">
    <citation type="submission" date="2024-11" db="EMBL/GenBank/DDBJ databases">
        <title>Chromosome-level genome assembly of the freshwater bivalve Anodonta woodiana.</title>
        <authorList>
            <person name="Chen X."/>
        </authorList>
    </citation>
    <scope>NUCLEOTIDE SEQUENCE [LARGE SCALE GENOMIC DNA]</scope>
    <source>
        <strain evidence="2">MN2024</strain>
        <tissue evidence="2">Gills</tissue>
    </source>
</reference>
<comment type="caution">
    <text evidence="2">The sequence shown here is derived from an EMBL/GenBank/DDBJ whole genome shotgun (WGS) entry which is preliminary data.</text>
</comment>
<gene>
    <name evidence="2" type="ORF">ACJMK2_025386</name>
</gene>
<evidence type="ECO:0000313" key="3">
    <source>
        <dbReference type="Proteomes" id="UP001634394"/>
    </source>
</evidence>
<feature type="compositionally biased region" description="Basic and acidic residues" evidence="1">
    <location>
        <begin position="80"/>
        <end position="126"/>
    </location>
</feature>
<protein>
    <submittedName>
        <fullName evidence="2">Uncharacterized protein</fullName>
    </submittedName>
</protein>
<dbReference type="EMBL" id="JBJQND010000002">
    <property type="protein sequence ID" value="KAL3885308.1"/>
    <property type="molecule type" value="Genomic_DNA"/>
</dbReference>
<proteinExistence type="predicted"/>
<evidence type="ECO:0000313" key="2">
    <source>
        <dbReference type="EMBL" id="KAL3885308.1"/>
    </source>
</evidence>